<evidence type="ECO:0000313" key="1">
    <source>
        <dbReference type="EMBL" id="KAA1039479.1"/>
    </source>
</evidence>
<comment type="caution">
    <text evidence="1">The sequence shown here is derived from an EMBL/GenBank/DDBJ whole genome shotgun (WGS) entry which is preliminary data.</text>
</comment>
<accession>A0ABQ6R8L6</accession>
<protein>
    <recommendedName>
        <fullName evidence="3">Sigma-70 family RNA polymerase sigma factor</fullName>
    </recommendedName>
</protein>
<name>A0ABQ6R8L6_9STAP</name>
<organism evidence="1 2">
    <name type="scientific">Macrococcus equipercicus</name>
    <dbReference type="NCBI Taxonomy" id="69967"/>
    <lineage>
        <taxon>Bacteria</taxon>
        <taxon>Bacillati</taxon>
        <taxon>Bacillota</taxon>
        <taxon>Bacilli</taxon>
        <taxon>Bacillales</taxon>
        <taxon>Staphylococcaceae</taxon>
        <taxon>Macrococcus</taxon>
    </lineage>
</organism>
<keyword evidence="2" id="KW-1185">Reference proteome</keyword>
<evidence type="ECO:0000313" key="2">
    <source>
        <dbReference type="Proteomes" id="UP000295735"/>
    </source>
</evidence>
<sequence length="111" mass="13063">MIEIVRWEPLTKNDIRVLESRLKSYHQLAKVYKNRPKEWSDLYYQNVGTIVNGIMEAYNECTAFEQNIIKLSYWDIQDDKIIAEVLGVKVSHIKARRMKILKLVANAILLI</sequence>
<gene>
    <name evidence="1" type="ORF">ERX35_005215</name>
</gene>
<dbReference type="RefSeq" id="WP_149458875.1">
    <property type="nucleotide sequence ID" value="NZ_SCWC02000003.1"/>
</dbReference>
<evidence type="ECO:0008006" key="3">
    <source>
        <dbReference type="Google" id="ProtNLM"/>
    </source>
</evidence>
<dbReference type="Proteomes" id="UP000295735">
    <property type="component" value="Unassembled WGS sequence"/>
</dbReference>
<proteinExistence type="predicted"/>
<reference evidence="1 2" key="1">
    <citation type="submission" date="2019-09" db="EMBL/GenBank/DDBJ databases">
        <authorList>
            <person name="Mazhar S."/>
            <person name="Altermann E."/>
            <person name="Hill C."/>
            <person name="Mcauliffe O."/>
        </authorList>
    </citation>
    <scope>NUCLEOTIDE SEQUENCE [LARGE SCALE GENOMIC DNA]</scope>
    <source>
        <strain evidence="1 2">ATCC 51831</strain>
    </source>
</reference>
<dbReference type="EMBL" id="SCWC02000003">
    <property type="protein sequence ID" value="KAA1039479.1"/>
    <property type="molecule type" value="Genomic_DNA"/>
</dbReference>